<evidence type="ECO:0000313" key="2">
    <source>
        <dbReference type="EMBL" id="OTF86061.1"/>
    </source>
</evidence>
<sequence>MTTMLYCSGILPQYTILERGTLAGGTAEVVVNDLHLAAIKDEFTRHKYRETSNTCLFCYRLLVVNRQIKLVVNKCSILELFGGRLQQF</sequence>
<reference evidence="2" key="2">
    <citation type="submission" date="2017-02" db="EMBL/GenBank/DDBJ databases">
        <title>Sunflower complete genome.</title>
        <authorList>
            <person name="Langlade N."/>
            <person name="Munos S."/>
        </authorList>
    </citation>
    <scope>NUCLEOTIDE SEQUENCE [LARGE SCALE GENOMIC DNA]</scope>
    <source>
        <tissue evidence="2">Leaves</tissue>
    </source>
</reference>
<accession>A0A251RPC3</accession>
<dbReference type="EMBL" id="CM007906">
    <property type="protein sequence ID" value="OTF86061.1"/>
    <property type="molecule type" value="Genomic_DNA"/>
</dbReference>
<protein>
    <submittedName>
        <fullName evidence="2">Uncharacterized protein</fullName>
    </submittedName>
</protein>
<dbReference type="Gramene" id="mRNA:HanXRQr2_Chr17g0797161">
    <property type="protein sequence ID" value="mRNA:HanXRQr2_Chr17g0797161"/>
    <property type="gene ID" value="HanXRQr2_Chr17g0797161"/>
</dbReference>
<evidence type="ECO:0000313" key="1">
    <source>
        <dbReference type="EMBL" id="KAF5754959.1"/>
    </source>
</evidence>
<dbReference type="AlphaFoldDB" id="A0A251RPC3"/>
<reference evidence="1" key="3">
    <citation type="submission" date="2020-06" db="EMBL/GenBank/DDBJ databases">
        <title>Helianthus annuus Genome sequencing and assembly Release 2.</title>
        <authorList>
            <person name="Gouzy J."/>
            <person name="Langlade N."/>
            <person name="Munos S."/>
        </authorList>
    </citation>
    <scope>NUCLEOTIDE SEQUENCE</scope>
    <source>
        <tissue evidence="1">Leaves</tissue>
    </source>
</reference>
<dbReference type="Proteomes" id="UP000215914">
    <property type="component" value="Chromosome 17"/>
</dbReference>
<gene>
    <name evidence="2" type="ORF">HannXRQ_Chr17g0546661</name>
    <name evidence="1" type="ORF">HanXRQr2_Chr17g0797161</name>
</gene>
<name>A0A251RPC3_HELAN</name>
<reference evidence="1 3" key="1">
    <citation type="journal article" date="2017" name="Nature">
        <title>The sunflower genome provides insights into oil metabolism, flowering and Asterid evolution.</title>
        <authorList>
            <person name="Badouin H."/>
            <person name="Gouzy J."/>
            <person name="Grassa C.J."/>
            <person name="Murat F."/>
            <person name="Staton S.E."/>
            <person name="Cottret L."/>
            <person name="Lelandais-Briere C."/>
            <person name="Owens G.L."/>
            <person name="Carrere S."/>
            <person name="Mayjonade B."/>
            <person name="Legrand L."/>
            <person name="Gill N."/>
            <person name="Kane N.C."/>
            <person name="Bowers J.E."/>
            <person name="Hubner S."/>
            <person name="Bellec A."/>
            <person name="Berard A."/>
            <person name="Berges H."/>
            <person name="Blanchet N."/>
            <person name="Boniface M.C."/>
            <person name="Brunel D."/>
            <person name="Catrice O."/>
            <person name="Chaidir N."/>
            <person name="Claudel C."/>
            <person name="Donnadieu C."/>
            <person name="Faraut T."/>
            <person name="Fievet G."/>
            <person name="Helmstetter N."/>
            <person name="King M."/>
            <person name="Knapp S.J."/>
            <person name="Lai Z."/>
            <person name="Le Paslier M.C."/>
            <person name="Lippi Y."/>
            <person name="Lorenzon L."/>
            <person name="Mandel J.R."/>
            <person name="Marage G."/>
            <person name="Marchand G."/>
            <person name="Marquand E."/>
            <person name="Bret-Mestries E."/>
            <person name="Morien E."/>
            <person name="Nambeesan S."/>
            <person name="Nguyen T."/>
            <person name="Pegot-Espagnet P."/>
            <person name="Pouilly N."/>
            <person name="Raftis F."/>
            <person name="Sallet E."/>
            <person name="Schiex T."/>
            <person name="Thomas J."/>
            <person name="Vandecasteele C."/>
            <person name="Vares D."/>
            <person name="Vear F."/>
            <person name="Vautrin S."/>
            <person name="Crespi M."/>
            <person name="Mangin B."/>
            <person name="Burke J.M."/>
            <person name="Salse J."/>
            <person name="Munos S."/>
            <person name="Vincourt P."/>
            <person name="Rieseberg L.H."/>
            <person name="Langlade N.B."/>
        </authorList>
    </citation>
    <scope>NUCLEOTIDE SEQUENCE [LARGE SCALE GENOMIC DNA]</scope>
    <source>
        <strain evidence="3">cv. SF193</strain>
        <tissue evidence="1">Leaves</tissue>
    </source>
</reference>
<evidence type="ECO:0000313" key="3">
    <source>
        <dbReference type="Proteomes" id="UP000215914"/>
    </source>
</evidence>
<dbReference type="InParanoid" id="A0A251RPC3"/>
<dbReference type="EMBL" id="MNCJ02000332">
    <property type="protein sequence ID" value="KAF5754959.1"/>
    <property type="molecule type" value="Genomic_DNA"/>
</dbReference>
<organism evidence="2 3">
    <name type="scientific">Helianthus annuus</name>
    <name type="common">Common sunflower</name>
    <dbReference type="NCBI Taxonomy" id="4232"/>
    <lineage>
        <taxon>Eukaryota</taxon>
        <taxon>Viridiplantae</taxon>
        <taxon>Streptophyta</taxon>
        <taxon>Embryophyta</taxon>
        <taxon>Tracheophyta</taxon>
        <taxon>Spermatophyta</taxon>
        <taxon>Magnoliopsida</taxon>
        <taxon>eudicotyledons</taxon>
        <taxon>Gunneridae</taxon>
        <taxon>Pentapetalae</taxon>
        <taxon>asterids</taxon>
        <taxon>campanulids</taxon>
        <taxon>Asterales</taxon>
        <taxon>Asteraceae</taxon>
        <taxon>Asteroideae</taxon>
        <taxon>Heliantheae alliance</taxon>
        <taxon>Heliantheae</taxon>
        <taxon>Helianthus</taxon>
    </lineage>
</organism>
<proteinExistence type="predicted"/>
<keyword evidence="3" id="KW-1185">Reference proteome</keyword>